<dbReference type="EMBL" id="JADIKL010000002">
    <property type="protein sequence ID" value="MFK2930067.1"/>
    <property type="molecule type" value="Genomic_DNA"/>
</dbReference>
<protein>
    <submittedName>
        <fullName evidence="1">Uncharacterized protein</fullName>
    </submittedName>
</protein>
<gene>
    <name evidence="1" type="ORF">ISP14_04600</name>
</gene>
<name>A0ABW8KD62_9GAMM</name>
<dbReference type="RefSeq" id="WP_404536638.1">
    <property type="nucleotide sequence ID" value="NZ_JADIKL010000002.1"/>
</dbReference>
<dbReference type="Proteomes" id="UP001620397">
    <property type="component" value="Unassembled WGS sequence"/>
</dbReference>
<accession>A0ABW8KD62</accession>
<organism evidence="1 2">
    <name type="scientific">Dyella agri</name>
    <dbReference type="NCBI Taxonomy" id="1926869"/>
    <lineage>
        <taxon>Bacteria</taxon>
        <taxon>Pseudomonadati</taxon>
        <taxon>Pseudomonadota</taxon>
        <taxon>Gammaproteobacteria</taxon>
        <taxon>Lysobacterales</taxon>
        <taxon>Rhodanobacteraceae</taxon>
        <taxon>Dyella</taxon>
    </lineage>
</organism>
<keyword evidence="2" id="KW-1185">Reference proteome</keyword>
<evidence type="ECO:0000313" key="2">
    <source>
        <dbReference type="Proteomes" id="UP001620397"/>
    </source>
</evidence>
<proteinExistence type="predicted"/>
<evidence type="ECO:0000313" key="1">
    <source>
        <dbReference type="EMBL" id="MFK2930067.1"/>
    </source>
</evidence>
<reference evidence="1 2" key="1">
    <citation type="submission" date="2020-10" db="EMBL/GenBank/DDBJ databases">
        <title>Phylogeny of dyella-like bacteria.</title>
        <authorList>
            <person name="Fu J."/>
        </authorList>
    </citation>
    <scope>NUCLEOTIDE SEQUENCE [LARGE SCALE GENOMIC DNA]</scope>
    <source>
        <strain evidence="1 2">DKC-1</strain>
    </source>
</reference>
<sequence>MRHRQRGARIRRIARHLGARESRRLVVGSLGFRCKFDLEDRQRRRTGIHIQRAASHGIAALAYILAGQACERLVFRLRQVHVGDGLRETFPAVFLAELEDKPARGALHPTQAQARAGDVAVLDDVTRQPVKRTRSGQIGQPATFDLDLRVLWRAAAHRPSKR</sequence>
<comment type="caution">
    <text evidence="1">The sequence shown here is derived from an EMBL/GenBank/DDBJ whole genome shotgun (WGS) entry which is preliminary data.</text>
</comment>